<dbReference type="InterPro" id="IPR016918">
    <property type="entry name" value="UCP029394"/>
</dbReference>
<dbReference type="RefSeq" id="WP_067520554.1">
    <property type="nucleotide sequence ID" value="NZ_JABELX010000001.1"/>
</dbReference>
<dbReference type="InterPro" id="IPR032710">
    <property type="entry name" value="NTF2-like_dom_sf"/>
</dbReference>
<evidence type="ECO:0000313" key="1">
    <source>
        <dbReference type="EMBL" id="NNH68457.1"/>
    </source>
</evidence>
<accession>A0A849BXP5</accession>
<organism evidence="1 2">
    <name type="scientific">Nocardia uniformis</name>
    <dbReference type="NCBI Taxonomy" id="53432"/>
    <lineage>
        <taxon>Bacteria</taxon>
        <taxon>Bacillati</taxon>
        <taxon>Actinomycetota</taxon>
        <taxon>Actinomycetes</taxon>
        <taxon>Mycobacteriales</taxon>
        <taxon>Nocardiaceae</taxon>
        <taxon>Nocardia</taxon>
    </lineage>
</organism>
<dbReference type="PIRSF" id="PIRSF029394">
    <property type="entry name" value="UCP029394"/>
    <property type="match status" value="1"/>
</dbReference>
<comment type="caution">
    <text evidence="1">The sequence shown here is derived from an EMBL/GenBank/DDBJ whole genome shotgun (WGS) entry which is preliminary data.</text>
</comment>
<keyword evidence="2" id="KW-1185">Reference proteome</keyword>
<name>A0A849BXP5_9NOCA</name>
<evidence type="ECO:0008006" key="3">
    <source>
        <dbReference type="Google" id="ProtNLM"/>
    </source>
</evidence>
<protein>
    <recommendedName>
        <fullName evidence="3">DUF4440 domain-containing protein</fullName>
    </recommendedName>
</protein>
<dbReference type="EMBL" id="JABELX010000001">
    <property type="protein sequence ID" value="NNH68457.1"/>
    <property type="molecule type" value="Genomic_DNA"/>
</dbReference>
<dbReference type="SUPFAM" id="SSF54427">
    <property type="entry name" value="NTF2-like"/>
    <property type="match status" value="1"/>
</dbReference>
<gene>
    <name evidence="1" type="ORF">HLB23_00915</name>
</gene>
<reference evidence="1 2" key="1">
    <citation type="submission" date="2020-05" db="EMBL/GenBank/DDBJ databases">
        <title>MicrobeNet Type strains.</title>
        <authorList>
            <person name="Nicholson A.C."/>
        </authorList>
    </citation>
    <scope>NUCLEOTIDE SEQUENCE [LARGE SCALE GENOMIC DNA]</scope>
    <source>
        <strain evidence="1 2">JCM 3224</strain>
    </source>
</reference>
<evidence type="ECO:0000313" key="2">
    <source>
        <dbReference type="Proteomes" id="UP000586827"/>
    </source>
</evidence>
<proteinExistence type="predicted"/>
<sequence>MSIDNDTIVNEIHTLHADLASWLGAPENLDGLERFVTQQHPDFSMVTLDGIVLARGQLTQALRGAGNSTPGLTIEITGIEILHQSTDSAMVRFQESHRSGGGARQRLTTALLLSDPQARNGLRWRTVHETASPA</sequence>
<dbReference type="AlphaFoldDB" id="A0A849BXP5"/>
<dbReference type="Proteomes" id="UP000586827">
    <property type="component" value="Unassembled WGS sequence"/>
</dbReference>
<dbReference type="Gene3D" id="3.10.450.50">
    <property type="match status" value="1"/>
</dbReference>